<reference evidence="1" key="1">
    <citation type="journal article" date="2015" name="Nature">
        <title>Complex archaea that bridge the gap between prokaryotes and eukaryotes.</title>
        <authorList>
            <person name="Spang A."/>
            <person name="Saw J.H."/>
            <person name="Jorgensen S.L."/>
            <person name="Zaremba-Niedzwiedzka K."/>
            <person name="Martijn J."/>
            <person name="Lind A.E."/>
            <person name="van Eijk R."/>
            <person name="Schleper C."/>
            <person name="Guy L."/>
            <person name="Ettema T.J."/>
        </authorList>
    </citation>
    <scope>NUCLEOTIDE SEQUENCE</scope>
</reference>
<evidence type="ECO:0000313" key="1">
    <source>
        <dbReference type="EMBL" id="KKN14530.1"/>
    </source>
</evidence>
<accession>A0A0F9N4N1</accession>
<protein>
    <submittedName>
        <fullName evidence="1">Uncharacterized protein</fullName>
    </submittedName>
</protein>
<dbReference type="EMBL" id="LAZR01003807">
    <property type="protein sequence ID" value="KKN14530.1"/>
    <property type="molecule type" value="Genomic_DNA"/>
</dbReference>
<comment type="caution">
    <text evidence="1">The sequence shown here is derived from an EMBL/GenBank/DDBJ whole genome shotgun (WGS) entry which is preliminary data.</text>
</comment>
<name>A0A0F9N4N1_9ZZZZ</name>
<sequence length="169" mass="20332">MAHRKKSRVLFDLNGKEYTTSTSDIPRFDWQMLYKTLLHAKGLVEGRTELALDFALSSGRDTIHKILWDLLVLLEEEISNKTARQVILWVIACYGYTHGLSTSREEFKTWPHPTYPFKRNRVKFYDWREDMKCPLCLRRFIPPKNYKRKEPLLRKFKLWLANHLETEYH</sequence>
<proteinExistence type="predicted"/>
<gene>
    <name evidence="1" type="ORF">LCGC14_0995330</name>
</gene>
<dbReference type="AlphaFoldDB" id="A0A0F9N4N1"/>
<organism evidence="1">
    <name type="scientific">marine sediment metagenome</name>
    <dbReference type="NCBI Taxonomy" id="412755"/>
    <lineage>
        <taxon>unclassified sequences</taxon>
        <taxon>metagenomes</taxon>
        <taxon>ecological metagenomes</taxon>
    </lineage>
</organism>